<keyword evidence="2" id="KW-1185">Reference proteome</keyword>
<protein>
    <submittedName>
        <fullName evidence="1">IS1 family transposase</fullName>
    </submittedName>
</protein>
<dbReference type="SUPFAM" id="SSF46689">
    <property type="entry name" value="Homeodomain-like"/>
    <property type="match status" value="1"/>
</dbReference>
<dbReference type="RefSeq" id="WP_376852613.1">
    <property type="nucleotide sequence ID" value="NZ_JBHSMF010000015.1"/>
</dbReference>
<dbReference type="EMBL" id="JBHSMF010000015">
    <property type="protein sequence ID" value="MFC5500361.1"/>
    <property type="molecule type" value="Genomic_DNA"/>
</dbReference>
<dbReference type="InterPro" id="IPR009057">
    <property type="entry name" value="Homeodomain-like_sf"/>
</dbReference>
<dbReference type="InterPro" id="IPR051354">
    <property type="entry name" value="Transposase_27_IS1"/>
</dbReference>
<dbReference type="PANTHER" id="PTHR33293:SF2">
    <property type="entry name" value="TRANSPOSASE"/>
    <property type="match status" value="1"/>
</dbReference>
<evidence type="ECO:0000313" key="1">
    <source>
        <dbReference type="EMBL" id="MFC5500361.1"/>
    </source>
</evidence>
<proteinExistence type="predicted"/>
<accession>A0ABW0NIV3</accession>
<sequence>MNRLPIEKRAQIIGLLVEGMSMRAVTRMVGCSINTVTKLLEEVGFACNMYQSEHLRNLPCKRVQCDEIWAFCYSKEKNVSREDKGVLGHGDVWTWTAIDAESKLIVSYQVGKRDAEYAQMFMADVAGRLANRVQLTTDGHAPYLQAVGDAFGSEIDYAMLVKHYGAGSVTDQRRYSPAHLIATELRPINGNPDAKHISTSYVERQNLTMRMGMRRFTRLTNGFSKKVENLEHAVSLHFMHYNFCRVHKSLRVTPAMEAGLTDHVWTLEEVAALAD</sequence>
<dbReference type="PANTHER" id="PTHR33293">
    <property type="entry name" value="INSERTION ELEMENT IS1 1 PROTEIN INSB-RELATED"/>
    <property type="match status" value="1"/>
</dbReference>
<organism evidence="1 2">
    <name type="scientific">Caenimonas terrae</name>
    <dbReference type="NCBI Taxonomy" id="696074"/>
    <lineage>
        <taxon>Bacteria</taxon>
        <taxon>Pseudomonadati</taxon>
        <taxon>Pseudomonadota</taxon>
        <taxon>Betaproteobacteria</taxon>
        <taxon>Burkholderiales</taxon>
        <taxon>Comamonadaceae</taxon>
        <taxon>Caenimonas</taxon>
    </lineage>
</organism>
<reference evidence="2" key="1">
    <citation type="journal article" date="2019" name="Int. J. Syst. Evol. Microbiol.">
        <title>The Global Catalogue of Microorganisms (GCM) 10K type strain sequencing project: providing services to taxonomists for standard genome sequencing and annotation.</title>
        <authorList>
            <consortium name="The Broad Institute Genomics Platform"/>
            <consortium name="The Broad Institute Genome Sequencing Center for Infectious Disease"/>
            <person name="Wu L."/>
            <person name="Ma J."/>
        </authorList>
    </citation>
    <scope>NUCLEOTIDE SEQUENCE [LARGE SCALE GENOMIC DNA]</scope>
    <source>
        <strain evidence="2">CCUG 57401</strain>
    </source>
</reference>
<evidence type="ECO:0000313" key="2">
    <source>
        <dbReference type="Proteomes" id="UP001596037"/>
    </source>
</evidence>
<comment type="caution">
    <text evidence="1">The sequence shown here is derived from an EMBL/GenBank/DDBJ whole genome shotgun (WGS) entry which is preliminary data.</text>
</comment>
<dbReference type="Proteomes" id="UP001596037">
    <property type="component" value="Unassembled WGS sequence"/>
</dbReference>
<gene>
    <name evidence="1" type="ORF">ACFPOE_22655</name>
</gene>
<name>A0ABW0NIV3_9BURK</name>